<dbReference type="InterPro" id="IPR032675">
    <property type="entry name" value="LRR_dom_sf"/>
</dbReference>
<proteinExistence type="predicted"/>
<dbReference type="PANTHER" id="PTHR24113">
    <property type="entry name" value="RAN GTPASE-ACTIVATING PROTEIN 1"/>
    <property type="match status" value="1"/>
</dbReference>
<dbReference type="SUPFAM" id="SSF57845">
    <property type="entry name" value="B-box zinc-binding domain"/>
    <property type="match status" value="1"/>
</dbReference>
<dbReference type="Gene3D" id="3.80.10.10">
    <property type="entry name" value="Ribonuclease Inhibitor"/>
    <property type="match status" value="3"/>
</dbReference>
<keyword evidence="5 7" id="KW-0863">Zinc-finger</keyword>
<evidence type="ECO:0000256" key="4">
    <source>
        <dbReference type="ARBA" id="ARBA00022737"/>
    </source>
</evidence>
<dbReference type="Gene3D" id="3.30.160.60">
    <property type="entry name" value="Classic Zinc Finger"/>
    <property type="match status" value="1"/>
</dbReference>
<keyword evidence="6" id="KW-0862">Zinc</keyword>
<evidence type="ECO:0000313" key="11">
    <source>
        <dbReference type="EMBL" id="CAF1228742.1"/>
    </source>
</evidence>
<dbReference type="GO" id="GO:0031267">
    <property type="term" value="F:small GTPase binding"/>
    <property type="evidence" value="ECO:0007669"/>
    <property type="project" value="TreeGrafter"/>
</dbReference>
<dbReference type="PROSITE" id="PS50089">
    <property type="entry name" value="ZF_RING_2"/>
    <property type="match status" value="1"/>
</dbReference>
<dbReference type="InterPro" id="IPR017907">
    <property type="entry name" value="Znf_RING_CS"/>
</dbReference>
<organism evidence="11 12">
    <name type="scientific">Rotaria magnacalcarata</name>
    <dbReference type="NCBI Taxonomy" id="392030"/>
    <lineage>
        <taxon>Eukaryota</taxon>
        <taxon>Metazoa</taxon>
        <taxon>Spiralia</taxon>
        <taxon>Gnathifera</taxon>
        <taxon>Rotifera</taxon>
        <taxon>Eurotatoria</taxon>
        <taxon>Bdelloidea</taxon>
        <taxon>Philodinida</taxon>
        <taxon>Philodinidae</taxon>
        <taxon>Rotaria</taxon>
    </lineage>
</organism>
<dbReference type="AlphaFoldDB" id="A0A814YFD8"/>
<gene>
    <name evidence="11" type="ORF">CJN711_LOCUS13385</name>
</gene>
<feature type="coiled-coil region" evidence="8">
    <location>
        <begin position="241"/>
        <end position="275"/>
    </location>
</feature>
<keyword evidence="4" id="KW-0677">Repeat</keyword>
<dbReference type="SMART" id="SM00368">
    <property type="entry name" value="LRR_RI"/>
    <property type="match status" value="9"/>
</dbReference>
<evidence type="ECO:0000256" key="6">
    <source>
        <dbReference type="ARBA" id="ARBA00022833"/>
    </source>
</evidence>
<dbReference type="GO" id="GO:0006913">
    <property type="term" value="P:nucleocytoplasmic transport"/>
    <property type="evidence" value="ECO:0007669"/>
    <property type="project" value="TreeGrafter"/>
</dbReference>
<dbReference type="InterPro" id="IPR027370">
    <property type="entry name" value="Znf-RING_euk"/>
</dbReference>
<keyword evidence="8" id="KW-0175">Coiled coil</keyword>
<dbReference type="InterPro" id="IPR013083">
    <property type="entry name" value="Znf_RING/FYVE/PHD"/>
</dbReference>
<dbReference type="InterPro" id="IPR027038">
    <property type="entry name" value="RanGap"/>
</dbReference>
<protein>
    <submittedName>
        <fullName evidence="11">Uncharacterized protein</fullName>
    </submittedName>
</protein>
<dbReference type="InterPro" id="IPR001841">
    <property type="entry name" value="Znf_RING"/>
</dbReference>
<dbReference type="Proteomes" id="UP000663855">
    <property type="component" value="Unassembled WGS sequence"/>
</dbReference>
<dbReference type="Pfam" id="PF00643">
    <property type="entry name" value="zf-B_box"/>
    <property type="match status" value="1"/>
</dbReference>
<evidence type="ECO:0000259" key="9">
    <source>
        <dbReference type="PROSITE" id="PS50089"/>
    </source>
</evidence>
<evidence type="ECO:0000259" key="10">
    <source>
        <dbReference type="PROSITE" id="PS50119"/>
    </source>
</evidence>
<reference evidence="11" key="1">
    <citation type="submission" date="2021-02" db="EMBL/GenBank/DDBJ databases">
        <authorList>
            <person name="Nowell W R."/>
        </authorList>
    </citation>
    <scope>NUCLEOTIDE SEQUENCE</scope>
</reference>
<evidence type="ECO:0000256" key="3">
    <source>
        <dbReference type="ARBA" id="ARBA00022723"/>
    </source>
</evidence>
<dbReference type="SUPFAM" id="SSF57850">
    <property type="entry name" value="RING/U-box"/>
    <property type="match status" value="1"/>
</dbReference>
<dbReference type="GO" id="GO:0005096">
    <property type="term" value="F:GTPase activator activity"/>
    <property type="evidence" value="ECO:0007669"/>
    <property type="project" value="UniProtKB-KW"/>
</dbReference>
<name>A0A814YFD8_9BILA</name>
<dbReference type="PANTHER" id="PTHR24113:SF12">
    <property type="entry name" value="RAN GTPASE-ACTIVATING PROTEIN 1"/>
    <property type="match status" value="1"/>
</dbReference>
<evidence type="ECO:0000256" key="8">
    <source>
        <dbReference type="SAM" id="Coils"/>
    </source>
</evidence>
<dbReference type="EMBL" id="CAJNOV010005871">
    <property type="protein sequence ID" value="CAF1228742.1"/>
    <property type="molecule type" value="Genomic_DNA"/>
</dbReference>
<dbReference type="PROSITE" id="PS50119">
    <property type="entry name" value="ZF_BBOX"/>
    <property type="match status" value="1"/>
</dbReference>
<dbReference type="CDD" id="cd19757">
    <property type="entry name" value="Bbox1"/>
    <property type="match status" value="1"/>
</dbReference>
<feature type="domain" description="RING-type" evidence="9">
    <location>
        <begin position="15"/>
        <end position="54"/>
    </location>
</feature>
<dbReference type="Gene3D" id="4.10.830.40">
    <property type="match status" value="1"/>
</dbReference>
<keyword evidence="1" id="KW-0343">GTPase activation</keyword>
<dbReference type="InterPro" id="IPR000315">
    <property type="entry name" value="Znf_B-box"/>
</dbReference>
<evidence type="ECO:0000256" key="2">
    <source>
        <dbReference type="ARBA" id="ARBA00022614"/>
    </source>
</evidence>
<dbReference type="Pfam" id="PF13445">
    <property type="entry name" value="zf-RING_UBOX"/>
    <property type="match status" value="1"/>
</dbReference>
<evidence type="ECO:0000313" key="12">
    <source>
        <dbReference type="Proteomes" id="UP000663855"/>
    </source>
</evidence>
<dbReference type="Pfam" id="PF22586">
    <property type="entry name" value="ANCHR-like_BBOX"/>
    <property type="match status" value="1"/>
</dbReference>
<dbReference type="SMART" id="SM00336">
    <property type="entry name" value="BBOX"/>
    <property type="match status" value="2"/>
</dbReference>
<evidence type="ECO:0000256" key="7">
    <source>
        <dbReference type="PROSITE-ProRule" id="PRU00024"/>
    </source>
</evidence>
<dbReference type="InterPro" id="IPR001611">
    <property type="entry name" value="Leu-rich_rpt"/>
</dbReference>
<dbReference type="SUPFAM" id="SSF52047">
    <property type="entry name" value="RNI-like"/>
    <property type="match status" value="1"/>
</dbReference>
<feature type="domain" description="B box-type" evidence="10">
    <location>
        <begin position="86"/>
        <end position="127"/>
    </location>
</feature>
<dbReference type="SMART" id="SM00184">
    <property type="entry name" value="RING"/>
    <property type="match status" value="1"/>
</dbReference>
<dbReference type="Pfam" id="PF13516">
    <property type="entry name" value="LRR_6"/>
    <property type="match status" value="7"/>
</dbReference>
<dbReference type="PROSITE" id="PS00518">
    <property type="entry name" value="ZF_RING_1"/>
    <property type="match status" value="1"/>
</dbReference>
<keyword evidence="2" id="KW-0433">Leucine-rich repeat</keyword>
<accession>A0A814YFD8</accession>
<dbReference type="GO" id="GO:0048471">
    <property type="term" value="C:perinuclear region of cytoplasm"/>
    <property type="evidence" value="ECO:0007669"/>
    <property type="project" value="TreeGrafter"/>
</dbReference>
<sequence length="717" mass="80908">MASSNTTLLEDLITCVVCLQYFDDPRILPCSHTYCFKCIKQVASVKNGEFECPMQDGTKIDRNHIDSLPLNRVARDIIELHVPIQCSNCLSANATNWCSTCKNSYCSQCSKTIHDLPAFKKHQLSSSPKQETTVLPCKRHPDEKLKYWCKNETCKVLICRDCLLFDHKQHEYALLDDMANELKGKIEADINLVQTTLSEGLKRVETQMIEIDKVSESNLTSIIHATESLSQIVDKHVKAVMQQIEENKTNEKKLVEEYEQRLQSEQRNLNTQRVLFETLKSTKNDIKLLELRPELLDNLNKSLGNLYRLEIPTTTGGRLQGLKQLPGLQESILECGRFVESVTGQSPHPQKRTNSIQANSYLFFGYEPINEENMKIIIDTIRNNKTLTTFSLVDNEIGNDGAYHLADALKYNKTLRKLILCDNEIETEGAEHIAEALRHNKTLTTLCLFDNPIGNTGALVLANALQRNTTLTTLMLCNNEIEVNGAKYLANLLQHNNTLTTLGLFDNQIENEGVQYIADALHENNTLTSLGLYCNDIRVDGAEHLADILRNNKVLTALYLFENNIGNGGALHLANGLRQNNALTTLGLFNTDMTENGAIHLAVALQHNQTLIKLGLFKNDLGEHGEQSLIDALKTNKTLATLGLFRKSIKRTDVNHLTDVAEKNNIAHESNNIQYEIEINLTERLTDVIREIKELKDLTTYFDDISHILVDNVWNAI</sequence>
<keyword evidence="3" id="KW-0479">Metal-binding</keyword>
<dbReference type="GO" id="GO:0005634">
    <property type="term" value="C:nucleus"/>
    <property type="evidence" value="ECO:0007669"/>
    <property type="project" value="TreeGrafter"/>
</dbReference>
<evidence type="ECO:0000256" key="5">
    <source>
        <dbReference type="ARBA" id="ARBA00022771"/>
    </source>
</evidence>
<evidence type="ECO:0000256" key="1">
    <source>
        <dbReference type="ARBA" id="ARBA00022468"/>
    </source>
</evidence>
<dbReference type="GO" id="GO:0005829">
    <property type="term" value="C:cytosol"/>
    <property type="evidence" value="ECO:0007669"/>
    <property type="project" value="TreeGrafter"/>
</dbReference>
<dbReference type="Gene3D" id="3.30.40.10">
    <property type="entry name" value="Zinc/RING finger domain, C3HC4 (zinc finger)"/>
    <property type="match status" value="1"/>
</dbReference>
<dbReference type="GO" id="GO:0008270">
    <property type="term" value="F:zinc ion binding"/>
    <property type="evidence" value="ECO:0007669"/>
    <property type="project" value="UniProtKB-KW"/>
</dbReference>
<comment type="caution">
    <text evidence="11">The sequence shown here is derived from an EMBL/GenBank/DDBJ whole genome shotgun (WGS) entry which is preliminary data.</text>
</comment>